<dbReference type="Proteomes" id="UP000593594">
    <property type="component" value="Chromosome"/>
</dbReference>
<dbReference type="RefSeq" id="WP_213162316.1">
    <property type="nucleotide sequence ID" value="NZ_CP058214.1"/>
</dbReference>
<evidence type="ECO:0000256" key="1">
    <source>
        <dbReference type="SAM" id="MobiDB-lite"/>
    </source>
</evidence>
<gene>
    <name evidence="2" type="ORF">HW532_20920</name>
</gene>
<keyword evidence="3" id="KW-1185">Reference proteome</keyword>
<proteinExistence type="predicted"/>
<sequence length="313" mass="35105">MSDISHLKGLIDTAAELEDQSVEQQNNFNDDPPPAGITVGRFVEYIELGMHEQPDYMGKEKPDAEMVRVTFELLHPDKNMREWEHDGEKHRHGQLLSIQLPKKMNEKAKYKRLFNKMTYGRDIKHLAQMLGEAFIIEVFHNTVKKEGRGDVTYANLDKDGNFGISAPYVVDPMTQERKEYNISEPTYPIRLFLWKNPTQETWDSLFIDGTREVKQEDGSLKQVSKNWLQERIQSATNFSGSPLDQMLNAVDDLAVTETKAETADLPDTLPSEGQPTEAAEKPAETQVDAPATDAAEPSGSTADDALAALGLVA</sequence>
<evidence type="ECO:0000313" key="3">
    <source>
        <dbReference type="Proteomes" id="UP000593594"/>
    </source>
</evidence>
<evidence type="ECO:0000313" key="2">
    <source>
        <dbReference type="EMBL" id="QPC44943.1"/>
    </source>
</evidence>
<feature type="region of interest" description="Disordered" evidence="1">
    <location>
        <begin position="261"/>
        <end position="302"/>
    </location>
</feature>
<organism evidence="2 3">
    <name type="scientific">Kaustia mangrovi</name>
    <dbReference type="NCBI Taxonomy" id="2593653"/>
    <lineage>
        <taxon>Bacteria</taxon>
        <taxon>Pseudomonadati</taxon>
        <taxon>Pseudomonadota</taxon>
        <taxon>Alphaproteobacteria</taxon>
        <taxon>Hyphomicrobiales</taxon>
        <taxon>Parvibaculaceae</taxon>
        <taxon>Kaustia</taxon>
    </lineage>
</organism>
<dbReference type="KEGG" id="kmn:HW532_20920"/>
<protein>
    <submittedName>
        <fullName evidence="2">Uncharacterized protein</fullName>
    </submittedName>
</protein>
<dbReference type="EMBL" id="CP058214">
    <property type="protein sequence ID" value="QPC44943.1"/>
    <property type="molecule type" value="Genomic_DNA"/>
</dbReference>
<reference evidence="2 3" key="1">
    <citation type="submission" date="2020-06" db="EMBL/GenBank/DDBJ databases">
        <title>Genome sequence of 2 isolates from Red Sea Mangroves.</title>
        <authorList>
            <person name="Sefrji F."/>
            <person name="Michoud G."/>
            <person name="Merlino G."/>
            <person name="Daffonchio D."/>
        </authorList>
    </citation>
    <scope>NUCLEOTIDE SEQUENCE [LARGE SCALE GENOMIC DNA]</scope>
    <source>
        <strain evidence="2 3">R1DC25</strain>
    </source>
</reference>
<accession>A0A7S8C7N6</accession>
<name>A0A7S8C7N6_9HYPH</name>
<dbReference type="AlphaFoldDB" id="A0A7S8C7N6"/>